<evidence type="ECO:0000313" key="2">
    <source>
        <dbReference type="Proteomes" id="UP000824540"/>
    </source>
</evidence>
<dbReference type="Proteomes" id="UP000824540">
    <property type="component" value="Unassembled WGS sequence"/>
</dbReference>
<dbReference type="AlphaFoldDB" id="A0A8T2N2A3"/>
<gene>
    <name evidence="1" type="ORF">JZ751_016264</name>
</gene>
<protein>
    <submittedName>
        <fullName evidence="1">Uncharacterized protein</fullName>
    </submittedName>
</protein>
<dbReference type="EMBL" id="JAFBMS010000266">
    <property type="protein sequence ID" value="KAG9331988.1"/>
    <property type="molecule type" value="Genomic_DNA"/>
</dbReference>
<organism evidence="1 2">
    <name type="scientific">Albula glossodonta</name>
    <name type="common">roundjaw bonefish</name>
    <dbReference type="NCBI Taxonomy" id="121402"/>
    <lineage>
        <taxon>Eukaryota</taxon>
        <taxon>Metazoa</taxon>
        <taxon>Chordata</taxon>
        <taxon>Craniata</taxon>
        <taxon>Vertebrata</taxon>
        <taxon>Euteleostomi</taxon>
        <taxon>Actinopterygii</taxon>
        <taxon>Neopterygii</taxon>
        <taxon>Teleostei</taxon>
        <taxon>Albuliformes</taxon>
        <taxon>Albulidae</taxon>
        <taxon>Albula</taxon>
    </lineage>
</organism>
<sequence>MEEKERRELKSLQLNYNRDLMEEKIYEILKLSNLLLQSLQVSFSPTHCSHLLISDQLFHLRAPSLNGVDQLIGQRLPNSCNLTSSSAAPPPPPSQINTQHRETLDKTFGWTIGGRAADESSYRCQHLEPGSCQISVVLEQGLQLLWFTDRLHTLLQDRGGSPEPGHRLREKHRITPGVQVWPSTGVLSLYLSEVWYRQQLLQSGEELPQDNLQSCSHSELGPLSVTQQLWDSLHHQRHKLLQFPIMHHVLLLHHLPHGCRDELKGGNQQVQGGKQEKWI</sequence>
<evidence type="ECO:0000313" key="1">
    <source>
        <dbReference type="EMBL" id="KAG9331988.1"/>
    </source>
</evidence>
<comment type="caution">
    <text evidence="1">The sequence shown here is derived from an EMBL/GenBank/DDBJ whole genome shotgun (WGS) entry which is preliminary data.</text>
</comment>
<keyword evidence="2" id="KW-1185">Reference proteome</keyword>
<name>A0A8T2N2A3_9TELE</name>
<proteinExistence type="predicted"/>
<accession>A0A8T2N2A3</accession>
<reference evidence="1" key="1">
    <citation type="thesis" date="2021" institute="BYU ScholarsArchive" country="Provo, UT, USA">
        <title>Applications of and Algorithms for Genome Assembly and Genomic Analyses with an Emphasis on Marine Teleosts.</title>
        <authorList>
            <person name="Pickett B.D."/>
        </authorList>
    </citation>
    <scope>NUCLEOTIDE SEQUENCE</scope>
    <source>
        <strain evidence="1">HI-2016</strain>
    </source>
</reference>